<dbReference type="SMART" id="SM00845">
    <property type="entry name" value="GatB_Yqey"/>
    <property type="match status" value="1"/>
</dbReference>
<dbReference type="InterPro" id="IPR006075">
    <property type="entry name" value="Asn/Gln-tRNA_Trfase_suB/E_cat"/>
</dbReference>
<dbReference type="InterPro" id="IPR017959">
    <property type="entry name" value="Asn/Gln-tRNA_amidoTrfase_suB/E"/>
</dbReference>
<evidence type="ECO:0000256" key="2">
    <source>
        <dbReference type="ARBA" id="ARBA00022598"/>
    </source>
</evidence>
<dbReference type="InterPro" id="IPR014746">
    <property type="entry name" value="Gln_synth/guanido_kin_cat_dom"/>
</dbReference>
<accession>K1TK78</accession>
<evidence type="ECO:0000256" key="6">
    <source>
        <dbReference type="ARBA" id="ARBA00047380"/>
    </source>
</evidence>
<keyword evidence="5" id="KW-0648">Protein biosynthesis</keyword>
<evidence type="ECO:0000313" key="9">
    <source>
        <dbReference type="EMBL" id="EKC59601.1"/>
    </source>
</evidence>
<keyword evidence="2" id="KW-0436">Ligase</keyword>
<keyword evidence="3" id="KW-0547">Nucleotide-binding</keyword>
<dbReference type="InterPro" id="IPR018027">
    <property type="entry name" value="Asn/Gln_amidotransferase"/>
</dbReference>
<protein>
    <submittedName>
        <fullName evidence="9">Aspartyl/glutamyl-tRNA amidotransferase subunit B</fullName>
    </submittedName>
</protein>
<dbReference type="GO" id="GO:0070681">
    <property type="term" value="P:glutaminyl-tRNAGln biosynthesis via transamidation"/>
    <property type="evidence" value="ECO:0007669"/>
    <property type="project" value="TreeGrafter"/>
</dbReference>
<reference evidence="9" key="1">
    <citation type="journal article" date="2013" name="Environ. Microbiol.">
        <title>Microbiota from the distal guts of lean and obese adolescents exhibit partial functional redundancy besides clear differences in community structure.</title>
        <authorList>
            <person name="Ferrer M."/>
            <person name="Ruiz A."/>
            <person name="Lanza F."/>
            <person name="Haange S.B."/>
            <person name="Oberbach A."/>
            <person name="Till H."/>
            <person name="Bargiela R."/>
            <person name="Campoy C."/>
            <person name="Segura M.T."/>
            <person name="Richter M."/>
            <person name="von Bergen M."/>
            <person name="Seifert J."/>
            <person name="Suarez A."/>
        </authorList>
    </citation>
    <scope>NUCLEOTIDE SEQUENCE</scope>
</reference>
<gene>
    <name evidence="9" type="ORF">OBE_09415</name>
</gene>
<organism evidence="9">
    <name type="scientific">human gut metagenome</name>
    <dbReference type="NCBI Taxonomy" id="408170"/>
    <lineage>
        <taxon>unclassified sequences</taxon>
        <taxon>metagenomes</taxon>
        <taxon>organismal metagenomes</taxon>
    </lineage>
</organism>
<dbReference type="NCBIfam" id="NF004014">
    <property type="entry name" value="PRK05477.1-4"/>
    <property type="match status" value="1"/>
</dbReference>
<dbReference type="GO" id="GO:0016740">
    <property type="term" value="F:transferase activity"/>
    <property type="evidence" value="ECO:0007669"/>
    <property type="project" value="UniProtKB-KW"/>
</dbReference>
<name>K1TK78_9ZZZZ</name>
<comment type="catalytic activity">
    <reaction evidence="7">
        <text>L-glutamyl-tRNA(Gln) + L-glutamine + ATP + H2O = L-glutaminyl-tRNA(Gln) + L-glutamate + ADP + phosphate + H(+)</text>
        <dbReference type="Rhea" id="RHEA:17521"/>
        <dbReference type="Rhea" id="RHEA-COMP:9681"/>
        <dbReference type="Rhea" id="RHEA-COMP:9684"/>
        <dbReference type="ChEBI" id="CHEBI:15377"/>
        <dbReference type="ChEBI" id="CHEBI:15378"/>
        <dbReference type="ChEBI" id="CHEBI:29985"/>
        <dbReference type="ChEBI" id="CHEBI:30616"/>
        <dbReference type="ChEBI" id="CHEBI:43474"/>
        <dbReference type="ChEBI" id="CHEBI:58359"/>
        <dbReference type="ChEBI" id="CHEBI:78520"/>
        <dbReference type="ChEBI" id="CHEBI:78521"/>
        <dbReference type="ChEBI" id="CHEBI:456216"/>
    </reaction>
</comment>
<comment type="catalytic activity">
    <reaction evidence="6">
        <text>L-aspartyl-tRNA(Asn) + L-glutamine + ATP + H2O = L-asparaginyl-tRNA(Asn) + L-glutamate + ADP + phosphate + 2 H(+)</text>
        <dbReference type="Rhea" id="RHEA:14513"/>
        <dbReference type="Rhea" id="RHEA-COMP:9674"/>
        <dbReference type="Rhea" id="RHEA-COMP:9677"/>
        <dbReference type="ChEBI" id="CHEBI:15377"/>
        <dbReference type="ChEBI" id="CHEBI:15378"/>
        <dbReference type="ChEBI" id="CHEBI:29985"/>
        <dbReference type="ChEBI" id="CHEBI:30616"/>
        <dbReference type="ChEBI" id="CHEBI:43474"/>
        <dbReference type="ChEBI" id="CHEBI:58359"/>
        <dbReference type="ChEBI" id="CHEBI:78515"/>
        <dbReference type="ChEBI" id="CHEBI:78516"/>
        <dbReference type="ChEBI" id="CHEBI:456216"/>
    </reaction>
</comment>
<dbReference type="InterPro" id="IPR003789">
    <property type="entry name" value="Asn/Gln_tRNA_amidoTrase-B-like"/>
</dbReference>
<keyword evidence="9" id="KW-0808">Transferase</keyword>
<dbReference type="AlphaFoldDB" id="K1TK78"/>
<dbReference type="InterPro" id="IPR004413">
    <property type="entry name" value="GatB"/>
</dbReference>
<dbReference type="FunFam" id="1.10.10.410:FF:000001">
    <property type="entry name" value="Aspartyl/glutamyl-tRNA(Asn/Gln) amidotransferase subunit B"/>
    <property type="match status" value="1"/>
</dbReference>
<proteinExistence type="inferred from homology"/>
<dbReference type="Gene3D" id="1.10.10.410">
    <property type="match status" value="1"/>
</dbReference>
<evidence type="ECO:0000256" key="4">
    <source>
        <dbReference type="ARBA" id="ARBA00022840"/>
    </source>
</evidence>
<evidence type="ECO:0000256" key="5">
    <source>
        <dbReference type="ARBA" id="ARBA00022917"/>
    </source>
</evidence>
<feature type="domain" description="Asn/Gln amidotransferase" evidence="8">
    <location>
        <begin position="325"/>
        <end position="472"/>
    </location>
</feature>
<dbReference type="NCBIfam" id="TIGR00133">
    <property type="entry name" value="gatB"/>
    <property type="match status" value="1"/>
</dbReference>
<dbReference type="PANTHER" id="PTHR11659:SF0">
    <property type="entry name" value="GLUTAMYL-TRNA(GLN) AMIDOTRANSFERASE SUBUNIT B, MITOCHONDRIAL"/>
    <property type="match status" value="1"/>
</dbReference>
<dbReference type="SUPFAM" id="SSF89095">
    <property type="entry name" value="GatB/YqeY motif"/>
    <property type="match status" value="1"/>
</dbReference>
<evidence type="ECO:0000256" key="7">
    <source>
        <dbReference type="ARBA" id="ARBA00047913"/>
    </source>
</evidence>
<dbReference type="EMBL" id="AJWZ01006497">
    <property type="protein sequence ID" value="EKC59601.1"/>
    <property type="molecule type" value="Genomic_DNA"/>
</dbReference>
<dbReference type="SUPFAM" id="SSF55931">
    <property type="entry name" value="Glutamine synthetase/guanido kinase"/>
    <property type="match status" value="1"/>
</dbReference>
<dbReference type="GO" id="GO:0005524">
    <property type="term" value="F:ATP binding"/>
    <property type="evidence" value="ECO:0007669"/>
    <property type="project" value="UniProtKB-KW"/>
</dbReference>
<dbReference type="InterPro" id="IPR017958">
    <property type="entry name" value="Gln-tRNA_amidoTrfase_suB_CS"/>
</dbReference>
<evidence type="ECO:0000256" key="1">
    <source>
        <dbReference type="ARBA" id="ARBA00005306"/>
    </source>
</evidence>
<dbReference type="InterPro" id="IPR023168">
    <property type="entry name" value="GatB_Yqey_C_2"/>
</dbReference>
<dbReference type="Pfam" id="PF02637">
    <property type="entry name" value="GatB_Yqey"/>
    <property type="match status" value="1"/>
</dbReference>
<dbReference type="GO" id="GO:0050567">
    <property type="term" value="F:glutaminyl-tRNA synthase (glutamine-hydrolyzing) activity"/>
    <property type="evidence" value="ECO:0007669"/>
    <property type="project" value="TreeGrafter"/>
</dbReference>
<dbReference type="NCBIfam" id="NF004012">
    <property type="entry name" value="PRK05477.1-2"/>
    <property type="match status" value="1"/>
</dbReference>
<comment type="caution">
    <text evidence="9">The sequence shown here is derived from an EMBL/GenBank/DDBJ whole genome shotgun (WGS) entry which is preliminary data.</text>
</comment>
<dbReference type="Pfam" id="PF02934">
    <property type="entry name" value="GatB_N"/>
    <property type="match status" value="1"/>
</dbReference>
<evidence type="ECO:0000256" key="3">
    <source>
        <dbReference type="ARBA" id="ARBA00022741"/>
    </source>
</evidence>
<keyword evidence="4" id="KW-0067">ATP-binding</keyword>
<dbReference type="HAMAP" id="MF_00121">
    <property type="entry name" value="GatB"/>
    <property type="match status" value="1"/>
</dbReference>
<evidence type="ECO:0000259" key="8">
    <source>
        <dbReference type="SMART" id="SM00845"/>
    </source>
</evidence>
<sequence>MSNYIPTIGIEVHVELKTKTKIFSNSINGYGQGANMLTNVVDLGYPGTLPTINREVVRQAIRAAKVLHCDIQKEMHFDRKNYFYPDNPKNYQITQFNTPIGCNGYVLIEVDGCEKKIEIEEMHIEEDTCKSAHRGNVTLLDFNRAGVPLIEIVTKPCISSSVEARLYIEKLRELLLYSDISDCKMEEGSMRCDANVSIRKRETDPFGTKAEIKNIGSISNVSLSIEKEIERQSKLYDNNEEFLPQTRRFDSKLNDTVLMRVKETGNDYRYFPEPDIPFIHLSDEDILEASKDIPMLPDERRKIYVERGISKLNTQKVINHREMSDFLNTYIDSDLDFVIASNLLLGDIASYLNKTNKALKDTALSHDKFSDLVLKLSTKKLVSKNVKDLINDIMETTDTIDQLIEKHHIENITDDSVILEIIDEVIKENPDSVVDYHNGHDRCIKFLMGQVMKKSKGKADPKTAMELLIQKL</sequence>
<dbReference type="PANTHER" id="PTHR11659">
    <property type="entry name" value="GLUTAMYL-TRNA GLN AMIDOTRANSFERASE SUBUNIT B MITOCHONDRIAL AND PROKARYOTIC PET112-RELATED"/>
    <property type="match status" value="1"/>
</dbReference>
<dbReference type="GO" id="GO:0006412">
    <property type="term" value="P:translation"/>
    <property type="evidence" value="ECO:0007669"/>
    <property type="project" value="UniProtKB-KW"/>
</dbReference>
<comment type="similarity">
    <text evidence="1">Belongs to the GatB/GatE family. GatB subfamily.</text>
</comment>
<dbReference type="PROSITE" id="PS01234">
    <property type="entry name" value="GATB"/>
    <property type="match status" value="1"/>
</dbReference>